<organism evidence="1 2">
    <name type="scientific">Mesorhizobium dulcispinae</name>
    <dbReference type="NCBI Taxonomy" id="3072316"/>
    <lineage>
        <taxon>Bacteria</taxon>
        <taxon>Pseudomonadati</taxon>
        <taxon>Pseudomonadota</taxon>
        <taxon>Alphaproteobacteria</taxon>
        <taxon>Hyphomicrobiales</taxon>
        <taxon>Phyllobacteriaceae</taxon>
        <taxon>Mesorhizobium</taxon>
    </lineage>
</organism>
<reference evidence="1 2" key="1">
    <citation type="submission" date="2023-08" db="EMBL/GenBank/DDBJ databases">
        <title>Implementing the SeqCode for naming new Mesorhizobium species isolated from Vachellia karroo root nodules.</title>
        <authorList>
            <person name="Van Lill M."/>
        </authorList>
    </citation>
    <scope>NUCLEOTIDE SEQUENCE [LARGE SCALE GENOMIC DNA]</scope>
    <source>
        <strain evidence="1 2">VK23A</strain>
    </source>
</reference>
<name>A0ABU4XCE3_9HYPH</name>
<keyword evidence="2" id="KW-1185">Reference proteome</keyword>
<gene>
    <name evidence="1" type="ORF">RFM27_10260</name>
</gene>
<dbReference type="RefSeq" id="WP_320316605.1">
    <property type="nucleotide sequence ID" value="NZ_JAVIIX010000005.1"/>
</dbReference>
<proteinExistence type="predicted"/>
<dbReference type="Proteomes" id="UP001271780">
    <property type="component" value="Unassembled WGS sequence"/>
</dbReference>
<sequence>MAGDIASRNDLSGGSREFEAKIAAAAPKKHAAAHFLGRLAEI</sequence>
<comment type="caution">
    <text evidence="1">The sequence shown here is derived from an EMBL/GenBank/DDBJ whole genome shotgun (WGS) entry which is preliminary data.</text>
</comment>
<evidence type="ECO:0000313" key="1">
    <source>
        <dbReference type="EMBL" id="MDX8472454.1"/>
    </source>
</evidence>
<dbReference type="EMBL" id="JAVIIZ010000004">
    <property type="protein sequence ID" value="MDX8472454.1"/>
    <property type="molecule type" value="Genomic_DNA"/>
</dbReference>
<protein>
    <submittedName>
        <fullName evidence="1">Uncharacterized protein</fullName>
    </submittedName>
</protein>
<accession>A0ABU4XCE3</accession>
<evidence type="ECO:0000313" key="2">
    <source>
        <dbReference type="Proteomes" id="UP001271780"/>
    </source>
</evidence>